<proteinExistence type="predicted"/>
<keyword evidence="2" id="KW-1185">Reference proteome</keyword>
<dbReference type="Proteomes" id="UP000321907">
    <property type="component" value="Unassembled WGS sequence"/>
</dbReference>
<sequence length="158" mass="18133">MEEQEFYVRIAKACADAYRNGDHDELRQRLNEWLDFTIVTHPEQYGDAVYMDHTYRGHLALDAGDIETARLELLKSGKAPSSPVLKSFGPNLSLGKRMLELGEKETVLKFLDLCKSFWVLPLRLMHIPRWKKSIEAGEAPNFGGNLFYLMDMPGLEEE</sequence>
<evidence type="ECO:0000313" key="1">
    <source>
        <dbReference type="EMBL" id="TXF87638.1"/>
    </source>
</evidence>
<name>A0A5C7FDQ1_9BACT</name>
<dbReference type="OrthoDB" id="1492342at2"/>
<dbReference type="AlphaFoldDB" id="A0A5C7FDQ1"/>
<dbReference type="EMBL" id="VOXD01000034">
    <property type="protein sequence ID" value="TXF87638.1"/>
    <property type="molecule type" value="Genomic_DNA"/>
</dbReference>
<gene>
    <name evidence="1" type="ORF">FUA23_18230</name>
</gene>
<accession>A0A5C7FDQ1</accession>
<protein>
    <submittedName>
        <fullName evidence="1">Uncharacterized protein</fullName>
    </submittedName>
</protein>
<dbReference type="RefSeq" id="WP_147932203.1">
    <property type="nucleotide sequence ID" value="NZ_VOXD01000034.1"/>
</dbReference>
<comment type="caution">
    <text evidence="1">The sequence shown here is derived from an EMBL/GenBank/DDBJ whole genome shotgun (WGS) entry which is preliminary data.</text>
</comment>
<reference evidence="1 2" key="1">
    <citation type="submission" date="2019-08" db="EMBL/GenBank/DDBJ databases">
        <title>Lewinella sp. strain SSH13 Genome sequencing and assembly.</title>
        <authorList>
            <person name="Kim I."/>
        </authorList>
    </citation>
    <scope>NUCLEOTIDE SEQUENCE [LARGE SCALE GENOMIC DNA]</scope>
    <source>
        <strain evidence="1 2">SSH13</strain>
    </source>
</reference>
<evidence type="ECO:0000313" key="2">
    <source>
        <dbReference type="Proteomes" id="UP000321907"/>
    </source>
</evidence>
<organism evidence="1 2">
    <name type="scientific">Neolewinella aurantiaca</name>
    <dbReference type="NCBI Taxonomy" id="2602767"/>
    <lineage>
        <taxon>Bacteria</taxon>
        <taxon>Pseudomonadati</taxon>
        <taxon>Bacteroidota</taxon>
        <taxon>Saprospiria</taxon>
        <taxon>Saprospirales</taxon>
        <taxon>Lewinellaceae</taxon>
        <taxon>Neolewinella</taxon>
    </lineage>
</organism>